<evidence type="ECO:0000313" key="6">
    <source>
        <dbReference type="Proteomes" id="UP001232148"/>
    </source>
</evidence>
<name>A0AAD9M5V6_9PEZI</name>
<dbReference type="SUPFAM" id="SSF52540">
    <property type="entry name" value="P-loop containing nucleoside triphosphate hydrolases"/>
    <property type="match status" value="1"/>
</dbReference>
<dbReference type="InterPro" id="IPR045063">
    <property type="entry name" value="Dynamin_N"/>
</dbReference>
<dbReference type="EMBL" id="MU842827">
    <property type="protein sequence ID" value="KAK2032877.1"/>
    <property type="molecule type" value="Genomic_DNA"/>
</dbReference>
<feature type="region of interest" description="Disordered" evidence="2">
    <location>
        <begin position="970"/>
        <end position="1011"/>
    </location>
</feature>
<keyword evidence="6" id="KW-1185">Reference proteome</keyword>
<evidence type="ECO:0000256" key="2">
    <source>
        <dbReference type="SAM" id="MobiDB-lite"/>
    </source>
</evidence>
<feature type="compositionally biased region" description="Acidic residues" evidence="2">
    <location>
        <begin position="457"/>
        <end position="478"/>
    </location>
</feature>
<dbReference type="Proteomes" id="UP001232148">
    <property type="component" value="Unassembled WGS sequence"/>
</dbReference>
<feature type="region of interest" description="Disordered" evidence="2">
    <location>
        <begin position="418"/>
        <end position="490"/>
    </location>
</feature>
<gene>
    <name evidence="5" type="ORF">LX32DRAFT_670910</name>
</gene>
<accession>A0AAD9M5V6</accession>
<protein>
    <recommendedName>
        <fullName evidence="7">Tat pathway signal sequence</fullName>
    </recommendedName>
</protein>
<evidence type="ECO:0000259" key="3">
    <source>
        <dbReference type="Pfam" id="PF00350"/>
    </source>
</evidence>
<reference evidence="5" key="1">
    <citation type="submission" date="2021-06" db="EMBL/GenBank/DDBJ databases">
        <title>Comparative genomics, transcriptomics and evolutionary studies reveal genomic signatures of adaptation to plant cell wall in hemibiotrophic fungi.</title>
        <authorList>
            <consortium name="DOE Joint Genome Institute"/>
            <person name="Baroncelli R."/>
            <person name="Diaz J.F."/>
            <person name="Benocci T."/>
            <person name="Peng M."/>
            <person name="Battaglia E."/>
            <person name="Haridas S."/>
            <person name="Andreopoulos W."/>
            <person name="Labutti K."/>
            <person name="Pangilinan J."/>
            <person name="Floch G.L."/>
            <person name="Makela M.R."/>
            <person name="Henrissat B."/>
            <person name="Grigoriev I.V."/>
            <person name="Crouch J.A."/>
            <person name="De Vries R.P."/>
            <person name="Sukno S.A."/>
            <person name="Thon M.R."/>
        </authorList>
    </citation>
    <scope>NUCLEOTIDE SEQUENCE</scope>
    <source>
        <strain evidence="5">MAFF235873</strain>
    </source>
</reference>
<evidence type="ECO:0000259" key="4">
    <source>
        <dbReference type="Pfam" id="PF24564"/>
    </source>
</evidence>
<dbReference type="InterPro" id="IPR056024">
    <property type="entry name" value="DUF7605"/>
</dbReference>
<dbReference type="Pfam" id="PF24564">
    <property type="entry name" value="DUF7605"/>
    <property type="match status" value="1"/>
</dbReference>
<evidence type="ECO:0008006" key="7">
    <source>
        <dbReference type="Google" id="ProtNLM"/>
    </source>
</evidence>
<organism evidence="5 6">
    <name type="scientific">Colletotrichum zoysiae</name>
    <dbReference type="NCBI Taxonomy" id="1216348"/>
    <lineage>
        <taxon>Eukaryota</taxon>
        <taxon>Fungi</taxon>
        <taxon>Dikarya</taxon>
        <taxon>Ascomycota</taxon>
        <taxon>Pezizomycotina</taxon>
        <taxon>Sordariomycetes</taxon>
        <taxon>Hypocreomycetidae</taxon>
        <taxon>Glomerellales</taxon>
        <taxon>Glomerellaceae</taxon>
        <taxon>Colletotrichum</taxon>
        <taxon>Colletotrichum graminicola species complex</taxon>
    </lineage>
</organism>
<proteinExistence type="predicted"/>
<dbReference type="PANTHER" id="PTHR36681:SF3">
    <property type="entry name" value="NUCLEAR GTPASE, GERMINAL CENTER-ASSOCIATED, TANDEM DUPLICATE 3"/>
    <property type="match status" value="1"/>
</dbReference>
<feature type="domain" description="Dynamin N-terminal" evidence="3">
    <location>
        <begin position="78"/>
        <end position="328"/>
    </location>
</feature>
<feature type="domain" description="DUF7605" evidence="4">
    <location>
        <begin position="724"/>
        <end position="889"/>
    </location>
</feature>
<evidence type="ECO:0000256" key="1">
    <source>
        <dbReference type="SAM" id="Coils"/>
    </source>
</evidence>
<dbReference type="AlphaFoldDB" id="A0AAD9M5V6"/>
<keyword evidence="1" id="KW-0175">Coiled coil</keyword>
<dbReference type="PANTHER" id="PTHR36681">
    <property type="entry name" value="NUCLEAR GTPASE, GERMINAL CENTER-ASSOCIATED, TANDEM DUPLICATE 3"/>
    <property type="match status" value="1"/>
</dbReference>
<sequence length="1011" mass="113772">MPKTQVVSFTGLLAHQKLEQAKNEKDATKLKDVNAKTAHLLGDIREALASIPNLKRAQNWRKSVEKLQDEYHMPRFVIGVLGDTGSGKSSLINAVLDEERVVPTNCMRACTAVITEISWNQSEDPAKKYRAEIEFITQAEWTTEVIALHREILDHNGRISSDVRNPDSDAGIAYAVLKTVYPQYTDEQLREADPAVLASLDKVQEVLGKTQIVEEGECDSFYPKIRSFVDSEEKRAENDSGITNTTPQQQKMAFWPLIKVVRVFLKSDAVSTGAVIVDLPGGRDSNATRAAVAAKYVKECSRLWVVAPINRAVDDKTARDLMGDHFKQQLKYDGLYNNITFICTKADEISIEEAASSLGIKQTIIEAQERAIQMEAQMEENKQELAILVHQKSSILVKQRIVRTEVDTWSTLHKQVSKGRTAFAPSISPQKRKRSRLETENEAATAKKVKKEVVSSDTDDDNSNESDLGESDDDDDCDQPGPLTQEETQKKLNELKAVKKALKDEKHSLTKRESELEAGIKNLKQQRSATKNSMYSVCIQGRNKYTRSHIKKDFAFGLKELDEELLAEQQQDITQQVQGDTSDYKQIEKDLPVFCISSRGYQQLRKRMKKDRRVVGFSSLDDTEIPGLRTHTIQLAASIQVIHFRHHLSEICRLLGALDLFVAGDVANNKLSDKEKQDETENIEKSLSELGETLSDAIARCMEDCHKIMKQGILKHIGSGAEKAAEKALSTAEGWGAKYDAGGLRYQTYKAICRRFHSDLLKPLKNCTAYDWDLTFHSRLPEKLTSLATSMKQLIDGFHRRMKDRRFLVENNEFVSEVFMKLLIAQKETLIHIGNEQQKLVNKSGKEANRLFAPVIQQAMLQAYNTCKNQYGKGCFITMKRIMATHVEYTKSTMFMDAAREIEKAVICMLRDVEKMIRHDTNSVINAMHEDYIGLVGEVANEADNRARKILGPVVTEFYKKLNVALTPAPEAAAPEEAAAEEEEAAPETIDVGTKREASDDEYRPGDDDSD</sequence>
<dbReference type="InterPro" id="IPR027417">
    <property type="entry name" value="P-loop_NTPase"/>
</dbReference>
<evidence type="ECO:0000313" key="5">
    <source>
        <dbReference type="EMBL" id="KAK2032877.1"/>
    </source>
</evidence>
<feature type="compositionally biased region" description="Basic and acidic residues" evidence="2">
    <location>
        <begin position="993"/>
        <end position="1011"/>
    </location>
</feature>
<comment type="caution">
    <text evidence="5">The sequence shown here is derived from an EMBL/GenBank/DDBJ whole genome shotgun (WGS) entry which is preliminary data.</text>
</comment>
<dbReference type="Gene3D" id="3.40.50.300">
    <property type="entry name" value="P-loop containing nucleotide triphosphate hydrolases"/>
    <property type="match status" value="1"/>
</dbReference>
<feature type="coiled-coil region" evidence="1">
    <location>
        <begin position="364"/>
        <end position="391"/>
    </location>
</feature>
<dbReference type="Pfam" id="PF00350">
    <property type="entry name" value="Dynamin_N"/>
    <property type="match status" value="1"/>
</dbReference>